<keyword evidence="5 7" id="KW-0378">Hydrolase</keyword>
<dbReference type="PROSITE" id="PS00648">
    <property type="entry name" value="RIBONUCLEASE_P"/>
    <property type="match status" value="1"/>
</dbReference>
<dbReference type="Proteomes" id="UP000262917">
    <property type="component" value="Unassembled WGS sequence"/>
</dbReference>
<dbReference type="AlphaFoldDB" id="A0A372DPZ3"/>
<evidence type="ECO:0000256" key="7">
    <source>
        <dbReference type="HAMAP-Rule" id="MF_00227"/>
    </source>
</evidence>
<feature type="compositionally biased region" description="Low complexity" evidence="9">
    <location>
        <begin position="136"/>
        <end position="146"/>
    </location>
</feature>
<keyword evidence="6 7" id="KW-0694">RNA-binding</keyword>
<comment type="similarity">
    <text evidence="7">Belongs to the RnpA family.</text>
</comment>
<evidence type="ECO:0000313" key="10">
    <source>
        <dbReference type="EMBL" id="RFP61623.1"/>
    </source>
</evidence>
<evidence type="ECO:0000313" key="11">
    <source>
        <dbReference type="Proteomes" id="UP000262917"/>
    </source>
</evidence>
<dbReference type="GO" id="GO:0001682">
    <property type="term" value="P:tRNA 5'-leader removal"/>
    <property type="evidence" value="ECO:0007669"/>
    <property type="project" value="UniProtKB-UniRule"/>
</dbReference>
<dbReference type="SUPFAM" id="SSF54211">
    <property type="entry name" value="Ribosomal protein S5 domain 2-like"/>
    <property type="match status" value="1"/>
</dbReference>
<proteinExistence type="inferred from homology"/>
<gene>
    <name evidence="7 10" type="primary">rnpA</name>
    <name evidence="10" type="ORF">D0Y53_03650</name>
</gene>
<dbReference type="PANTHER" id="PTHR33992">
    <property type="entry name" value="RIBONUCLEASE P PROTEIN COMPONENT"/>
    <property type="match status" value="1"/>
</dbReference>
<comment type="function">
    <text evidence="1 7">RNaseP catalyzes the removal of the 5'-leader sequence from pre-tRNA to produce the mature 5'-terminus. It can also cleave other RNA substrates such as 4.5S RNA. The protein component plays an auxiliary but essential role in vivo by binding to the 5'-leader sequence and broadening the substrate specificity of the ribozyme.</text>
</comment>
<comment type="subunit">
    <text evidence="7">Consists of a catalytic RNA component (M1 or rnpB) and a protein subunit.</text>
</comment>
<dbReference type="GO" id="GO:0030677">
    <property type="term" value="C:ribonuclease P complex"/>
    <property type="evidence" value="ECO:0007669"/>
    <property type="project" value="TreeGrafter"/>
</dbReference>
<evidence type="ECO:0000256" key="5">
    <source>
        <dbReference type="ARBA" id="ARBA00022801"/>
    </source>
</evidence>
<evidence type="ECO:0000256" key="6">
    <source>
        <dbReference type="ARBA" id="ARBA00022884"/>
    </source>
</evidence>
<evidence type="ECO:0000256" key="9">
    <source>
        <dbReference type="SAM" id="MobiDB-lite"/>
    </source>
</evidence>
<sequence>MPRSPRTGFPRTARVRARTEFDRVFAQGRRIASPQLALHWLRDGQLPRLGLAVSRKVDPTAVGRNRIKRSLREQFRQSRAALAPGAYVVVARAPATQTSNRELRAVFDALLQRAGALPPPETPGTMPAPDSRDRPSSPSLPRPGTG</sequence>
<dbReference type="InterPro" id="IPR014721">
    <property type="entry name" value="Ribsml_uS5_D2-typ_fold_subgr"/>
</dbReference>
<accession>A0A372DPZ3</accession>
<dbReference type="OrthoDB" id="9796422at2"/>
<dbReference type="InterPro" id="IPR020568">
    <property type="entry name" value="Ribosomal_Su5_D2-typ_SF"/>
</dbReference>
<dbReference type="Pfam" id="PF00825">
    <property type="entry name" value="Ribonuclease_P"/>
    <property type="match status" value="1"/>
</dbReference>
<evidence type="ECO:0000256" key="1">
    <source>
        <dbReference type="ARBA" id="ARBA00002663"/>
    </source>
</evidence>
<evidence type="ECO:0000256" key="8">
    <source>
        <dbReference type="NCBIfam" id="TIGR00188"/>
    </source>
</evidence>
<dbReference type="EC" id="3.1.26.5" evidence="7 8"/>
<feature type="region of interest" description="Disordered" evidence="9">
    <location>
        <begin position="114"/>
        <end position="146"/>
    </location>
</feature>
<keyword evidence="3 7" id="KW-0540">Nuclease</keyword>
<dbReference type="GO" id="GO:0000049">
    <property type="term" value="F:tRNA binding"/>
    <property type="evidence" value="ECO:0007669"/>
    <property type="project" value="UniProtKB-UniRule"/>
</dbReference>
<dbReference type="GO" id="GO:0004526">
    <property type="term" value="F:ribonuclease P activity"/>
    <property type="evidence" value="ECO:0007669"/>
    <property type="project" value="UniProtKB-UniRule"/>
</dbReference>
<reference evidence="10 11" key="1">
    <citation type="submission" date="2018-08" db="EMBL/GenBank/DDBJ databases">
        <title>Lysobacter weifangensis sp. nov., a new member of the family 'Xanthomonadaceae', isolated from soil in a farmland.</title>
        <authorList>
            <person name="Zhao H."/>
        </authorList>
    </citation>
    <scope>NUCLEOTIDE SEQUENCE [LARGE SCALE GENOMIC DNA]</scope>
    <source>
        <strain evidence="10 11">WF-2</strain>
    </source>
</reference>
<protein>
    <recommendedName>
        <fullName evidence="7 8">Ribonuclease P protein component</fullName>
        <shortName evidence="7">RNase P protein</shortName>
        <shortName evidence="7">RNaseP protein</shortName>
        <ecNumber evidence="7 8">3.1.26.5</ecNumber>
    </recommendedName>
    <alternativeName>
        <fullName evidence="7">Protein C5</fullName>
    </alternativeName>
</protein>
<keyword evidence="11" id="KW-1185">Reference proteome</keyword>
<evidence type="ECO:0000256" key="3">
    <source>
        <dbReference type="ARBA" id="ARBA00022722"/>
    </source>
</evidence>
<dbReference type="GO" id="GO:0042781">
    <property type="term" value="F:3'-tRNA processing endoribonuclease activity"/>
    <property type="evidence" value="ECO:0007669"/>
    <property type="project" value="TreeGrafter"/>
</dbReference>
<dbReference type="InterPro" id="IPR000100">
    <property type="entry name" value="RNase_P"/>
</dbReference>
<keyword evidence="4 7" id="KW-0255">Endonuclease</keyword>
<dbReference type="PANTHER" id="PTHR33992:SF1">
    <property type="entry name" value="RIBONUCLEASE P PROTEIN COMPONENT"/>
    <property type="match status" value="1"/>
</dbReference>
<dbReference type="HAMAP" id="MF_00227">
    <property type="entry name" value="RNase_P"/>
    <property type="match status" value="1"/>
</dbReference>
<dbReference type="NCBIfam" id="TIGR00188">
    <property type="entry name" value="rnpA"/>
    <property type="match status" value="1"/>
</dbReference>
<dbReference type="Gene3D" id="3.30.230.10">
    <property type="match status" value="1"/>
</dbReference>
<dbReference type="InterPro" id="IPR020539">
    <property type="entry name" value="RNase_P_CS"/>
</dbReference>
<name>A0A372DPZ3_9GAMM</name>
<organism evidence="10 11">
    <name type="scientific">Cognatiluteimonas weifangensis</name>
    <dbReference type="NCBI Taxonomy" id="2303539"/>
    <lineage>
        <taxon>Bacteria</taxon>
        <taxon>Pseudomonadati</taxon>
        <taxon>Pseudomonadota</taxon>
        <taxon>Gammaproteobacteria</taxon>
        <taxon>Lysobacterales</taxon>
        <taxon>Lysobacteraceae</taxon>
        <taxon>Cognatiluteimonas</taxon>
    </lineage>
</organism>
<evidence type="ECO:0000256" key="2">
    <source>
        <dbReference type="ARBA" id="ARBA00022694"/>
    </source>
</evidence>
<keyword evidence="2 7" id="KW-0819">tRNA processing</keyword>
<comment type="caution">
    <text evidence="10">The sequence shown here is derived from an EMBL/GenBank/DDBJ whole genome shotgun (WGS) entry which is preliminary data.</text>
</comment>
<dbReference type="EMBL" id="QVPD01000003">
    <property type="protein sequence ID" value="RFP61623.1"/>
    <property type="molecule type" value="Genomic_DNA"/>
</dbReference>
<evidence type="ECO:0000256" key="4">
    <source>
        <dbReference type="ARBA" id="ARBA00022759"/>
    </source>
</evidence>
<comment type="catalytic activity">
    <reaction evidence="7">
        <text>Endonucleolytic cleavage of RNA, removing 5'-extranucleotides from tRNA precursor.</text>
        <dbReference type="EC" id="3.1.26.5"/>
    </reaction>
</comment>